<comment type="caution">
    <text evidence="1">The sequence shown here is derived from an EMBL/GenBank/DDBJ whole genome shotgun (WGS) entry which is preliminary data.</text>
</comment>
<keyword evidence="2" id="KW-1185">Reference proteome</keyword>
<reference evidence="1 2" key="1">
    <citation type="submission" date="2020-05" db="EMBL/GenBank/DDBJ databases">
        <title>Identification and distribution of gene clusters putatively required for synthesis of sphingolipid metabolism inhibitors in phylogenetically diverse species of the filamentous fungus Fusarium.</title>
        <authorList>
            <person name="Kim H.-S."/>
            <person name="Busman M."/>
            <person name="Brown D.W."/>
            <person name="Divon H."/>
            <person name="Uhlig S."/>
            <person name="Proctor R.H."/>
        </authorList>
    </citation>
    <scope>NUCLEOTIDE SEQUENCE [LARGE SCALE GENOMIC DNA]</scope>
    <source>
        <strain evidence="1 2">NRRL 25211</strain>
    </source>
</reference>
<sequence length="246" mass="28232">MIYAKERGLYVAGVELRLQELNSGILIVHLTGNLTRKLTKHYVERLARGHPPLLDDPLGYSIVKENDEARGGWVVALGFDPEMTKERFLPVYLDCVRRRTRRGLVFWRSIDRVLDIIVNIWSKCFSGDPGSSERITRAIKAIGYIKTYETQSGVDKIFRITRPLVPPTKSQKRKIIEHFNGSPRISEDMQAAFQAEWEPLLRYALVAAVTGCKICIAYFKNEVRELEEALDIERMRNSTIYVRGCS</sequence>
<name>A0A8H5KSM4_9HYPO</name>
<evidence type="ECO:0000313" key="1">
    <source>
        <dbReference type="EMBL" id="KAF5578567.1"/>
    </source>
</evidence>
<dbReference type="Proteomes" id="UP000544095">
    <property type="component" value="Unassembled WGS sequence"/>
</dbReference>
<dbReference type="EMBL" id="JAAOAR010000550">
    <property type="protein sequence ID" value="KAF5578567.1"/>
    <property type="molecule type" value="Genomic_DNA"/>
</dbReference>
<dbReference type="AlphaFoldDB" id="A0A8H5KSM4"/>
<accession>A0A8H5KSM4</accession>
<proteinExistence type="predicted"/>
<protein>
    <submittedName>
        <fullName evidence="1">Uncharacterized protein</fullName>
    </submittedName>
</protein>
<gene>
    <name evidence="1" type="ORF">FPANT_9947</name>
</gene>
<organism evidence="1 2">
    <name type="scientific">Fusarium pseudoanthophilum</name>
    <dbReference type="NCBI Taxonomy" id="48495"/>
    <lineage>
        <taxon>Eukaryota</taxon>
        <taxon>Fungi</taxon>
        <taxon>Dikarya</taxon>
        <taxon>Ascomycota</taxon>
        <taxon>Pezizomycotina</taxon>
        <taxon>Sordariomycetes</taxon>
        <taxon>Hypocreomycetidae</taxon>
        <taxon>Hypocreales</taxon>
        <taxon>Nectriaceae</taxon>
        <taxon>Fusarium</taxon>
        <taxon>Fusarium fujikuroi species complex</taxon>
    </lineage>
</organism>
<evidence type="ECO:0000313" key="2">
    <source>
        <dbReference type="Proteomes" id="UP000544095"/>
    </source>
</evidence>